<organism evidence="1 2">
    <name type="scientific">Parelaphostrongylus tenuis</name>
    <name type="common">Meningeal worm</name>
    <dbReference type="NCBI Taxonomy" id="148309"/>
    <lineage>
        <taxon>Eukaryota</taxon>
        <taxon>Metazoa</taxon>
        <taxon>Ecdysozoa</taxon>
        <taxon>Nematoda</taxon>
        <taxon>Chromadorea</taxon>
        <taxon>Rhabditida</taxon>
        <taxon>Rhabditina</taxon>
        <taxon>Rhabditomorpha</taxon>
        <taxon>Strongyloidea</taxon>
        <taxon>Metastrongylidae</taxon>
        <taxon>Parelaphostrongylus</taxon>
    </lineage>
</organism>
<name>A0AAD5N076_PARTN</name>
<evidence type="ECO:0000313" key="2">
    <source>
        <dbReference type="Proteomes" id="UP001196413"/>
    </source>
</evidence>
<sequence>MMGIDHLLNMVSYNIHPDSEESRVAETDGGDRSRTVSRLMMRAPLEQKTLLGGILYTEQSFAVLPTPTARSIVFHDFKEEDETAN</sequence>
<keyword evidence="2" id="KW-1185">Reference proteome</keyword>
<proteinExistence type="predicted"/>
<reference evidence="1" key="1">
    <citation type="submission" date="2021-06" db="EMBL/GenBank/DDBJ databases">
        <title>Parelaphostrongylus tenuis whole genome reference sequence.</title>
        <authorList>
            <person name="Garwood T.J."/>
            <person name="Larsen P.A."/>
            <person name="Fountain-Jones N.M."/>
            <person name="Garbe J.R."/>
            <person name="Macchietto M.G."/>
            <person name="Kania S.A."/>
            <person name="Gerhold R.W."/>
            <person name="Richards J.E."/>
            <person name="Wolf T.M."/>
        </authorList>
    </citation>
    <scope>NUCLEOTIDE SEQUENCE</scope>
    <source>
        <strain evidence="1">MNPRO001-30</strain>
        <tissue evidence="1">Meninges</tissue>
    </source>
</reference>
<dbReference type="AlphaFoldDB" id="A0AAD5N076"/>
<dbReference type="Proteomes" id="UP001196413">
    <property type="component" value="Unassembled WGS sequence"/>
</dbReference>
<protein>
    <submittedName>
        <fullName evidence="1">Uncharacterized protein</fullName>
    </submittedName>
</protein>
<evidence type="ECO:0000313" key="1">
    <source>
        <dbReference type="EMBL" id="KAJ1359046.1"/>
    </source>
</evidence>
<gene>
    <name evidence="1" type="ORF">KIN20_017661</name>
</gene>
<dbReference type="EMBL" id="JAHQIW010003536">
    <property type="protein sequence ID" value="KAJ1359046.1"/>
    <property type="molecule type" value="Genomic_DNA"/>
</dbReference>
<comment type="caution">
    <text evidence="1">The sequence shown here is derived from an EMBL/GenBank/DDBJ whole genome shotgun (WGS) entry which is preliminary data.</text>
</comment>
<accession>A0AAD5N076</accession>